<comment type="caution">
    <text evidence="2">The sequence shown here is derived from an EMBL/GenBank/DDBJ whole genome shotgun (WGS) entry which is preliminary data.</text>
</comment>
<feature type="region of interest" description="Disordered" evidence="1">
    <location>
        <begin position="1"/>
        <end position="67"/>
    </location>
</feature>
<evidence type="ECO:0000313" key="2">
    <source>
        <dbReference type="EMBL" id="GIJ15332.1"/>
    </source>
</evidence>
<protein>
    <submittedName>
        <fullName evidence="2">Uncharacterized protein</fullName>
    </submittedName>
</protein>
<dbReference type="EMBL" id="BOPA01000015">
    <property type="protein sequence ID" value="GIJ15332.1"/>
    <property type="molecule type" value="Genomic_DNA"/>
</dbReference>
<proteinExistence type="predicted"/>
<sequence length="95" mass="9969">MVTSTRDAAEAGDGAKSTPVTARRDAAARDPSAATVRFTSTSMDYDSAPDRATAGKRGPRTRTGVAMREVLPYGAGVRPPRRANGAIRANPLLRV</sequence>
<dbReference type="Proteomes" id="UP000647860">
    <property type="component" value="Unassembled WGS sequence"/>
</dbReference>
<name>A0ABQ4IBR9_9ACTN</name>
<keyword evidence="3" id="KW-1185">Reference proteome</keyword>
<reference evidence="2 3" key="1">
    <citation type="submission" date="2021-01" db="EMBL/GenBank/DDBJ databases">
        <title>Whole genome shotgun sequence of Verrucosispora gifhornensis NBRC 16317.</title>
        <authorList>
            <person name="Komaki H."/>
            <person name="Tamura T."/>
        </authorList>
    </citation>
    <scope>NUCLEOTIDE SEQUENCE [LARGE SCALE GENOMIC DNA]</scope>
    <source>
        <strain evidence="2 3">NBRC 16317</strain>
    </source>
</reference>
<accession>A0ABQ4IBR9</accession>
<gene>
    <name evidence="2" type="ORF">Vgi01_20160</name>
</gene>
<evidence type="ECO:0000256" key="1">
    <source>
        <dbReference type="SAM" id="MobiDB-lite"/>
    </source>
</evidence>
<evidence type="ECO:0000313" key="3">
    <source>
        <dbReference type="Proteomes" id="UP000647860"/>
    </source>
</evidence>
<organism evidence="2 3">
    <name type="scientific">Micromonospora gifhornensis</name>
    <dbReference type="NCBI Taxonomy" id="84594"/>
    <lineage>
        <taxon>Bacteria</taxon>
        <taxon>Bacillati</taxon>
        <taxon>Actinomycetota</taxon>
        <taxon>Actinomycetes</taxon>
        <taxon>Micromonosporales</taxon>
        <taxon>Micromonosporaceae</taxon>
        <taxon>Micromonospora</taxon>
    </lineage>
</organism>